<comment type="caution">
    <text evidence="2">The sequence shown here is derived from an EMBL/GenBank/DDBJ whole genome shotgun (WGS) entry which is preliminary data.</text>
</comment>
<dbReference type="Pfam" id="PF16918">
    <property type="entry name" value="PknG_TPR"/>
    <property type="match status" value="1"/>
</dbReference>
<proteinExistence type="predicted"/>
<dbReference type="Proteomes" id="UP000733379">
    <property type="component" value="Unassembled WGS sequence"/>
</dbReference>
<dbReference type="RefSeq" id="WP_215920835.1">
    <property type="nucleotide sequence ID" value="NZ_JAHKNI010000009.1"/>
</dbReference>
<evidence type="ECO:0000313" key="2">
    <source>
        <dbReference type="EMBL" id="MBU3065070.1"/>
    </source>
</evidence>
<dbReference type="InterPro" id="IPR031636">
    <property type="entry name" value="PknG_TPR"/>
</dbReference>
<name>A0ABS6B5L5_9NOCA</name>
<evidence type="ECO:0000259" key="1">
    <source>
        <dbReference type="Pfam" id="PF16918"/>
    </source>
</evidence>
<evidence type="ECO:0000313" key="3">
    <source>
        <dbReference type="Proteomes" id="UP000733379"/>
    </source>
</evidence>
<gene>
    <name evidence="2" type="ORF">KO481_26510</name>
</gene>
<dbReference type="Gene3D" id="1.25.40.10">
    <property type="entry name" value="Tetratricopeptide repeat domain"/>
    <property type="match status" value="2"/>
</dbReference>
<sequence length="382" mass="41729">MTAAAAAIAYGADDPAAERIVDHGRIPGMRSSEFGPARGDFGVEEMIARLDGMFDGRPRHCRLDIHQVVATLPAPEVHGGDASSALLANLPHTQPRQALDLLRRIPIRTERPRGPAGSFELEAALQMIRVLLELGETSTAQTRLEALRNAYLGDWRISWYTAVAALLCAEYRRAYRQFDIVRVMLPHEYAPSLAMAVTAEMLLNSQGAQQDIDDWRHASIDHYRHAWGMNRAAASAAFGLARRLAAHGDFAGAVAVLDELPAACEHRDTAGLTGCILQVSAPVTELSETDLRIAAGRLAGLSKASRYLPTRIVLLWTTLVWLRAGGSLRSPETSILGTPNTEAGLRCGLEAGLRTLARNTTCPEHRIRLVDLANQVRPRTWF</sequence>
<protein>
    <recommendedName>
        <fullName evidence="1">Protein kinase G tetratricopeptide repeat containing domain-containing protein</fullName>
    </recommendedName>
</protein>
<keyword evidence="3" id="KW-1185">Reference proteome</keyword>
<dbReference type="InterPro" id="IPR011990">
    <property type="entry name" value="TPR-like_helical_dom_sf"/>
</dbReference>
<organism evidence="2 3">
    <name type="scientific">Nocardia albiluteola</name>
    <dbReference type="NCBI Taxonomy" id="2842303"/>
    <lineage>
        <taxon>Bacteria</taxon>
        <taxon>Bacillati</taxon>
        <taxon>Actinomycetota</taxon>
        <taxon>Actinomycetes</taxon>
        <taxon>Mycobacteriales</taxon>
        <taxon>Nocardiaceae</taxon>
        <taxon>Nocardia</taxon>
    </lineage>
</organism>
<accession>A0ABS6B5L5</accession>
<dbReference type="EMBL" id="JAHKNI010000009">
    <property type="protein sequence ID" value="MBU3065070.1"/>
    <property type="molecule type" value="Genomic_DNA"/>
</dbReference>
<reference evidence="2 3" key="1">
    <citation type="submission" date="2021-06" db="EMBL/GenBank/DDBJ databases">
        <title>Actinomycetes sequencing.</title>
        <authorList>
            <person name="Shan Q."/>
        </authorList>
    </citation>
    <scope>NUCLEOTIDE SEQUENCE [LARGE SCALE GENOMIC DNA]</scope>
    <source>
        <strain evidence="2 3">NEAU-G5</strain>
    </source>
</reference>
<feature type="domain" description="Protein kinase G tetratricopeptide repeat containing" evidence="1">
    <location>
        <begin position="30"/>
        <end position="380"/>
    </location>
</feature>